<dbReference type="Proteomes" id="UP001156601">
    <property type="component" value="Unassembled WGS sequence"/>
</dbReference>
<evidence type="ECO:0000313" key="6">
    <source>
        <dbReference type="Proteomes" id="UP001156601"/>
    </source>
</evidence>
<comment type="caution">
    <text evidence="5">The sequence shown here is derived from an EMBL/GenBank/DDBJ whole genome shotgun (WGS) entry which is preliminary data.</text>
</comment>
<dbReference type="PROSITE" id="PS01358">
    <property type="entry name" value="ZF_RANBP2_1"/>
    <property type="match status" value="1"/>
</dbReference>
<evidence type="ECO:0000259" key="4">
    <source>
        <dbReference type="PROSITE" id="PS01358"/>
    </source>
</evidence>
<dbReference type="Gene3D" id="3.30.70.790">
    <property type="entry name" value="UreE, C-terminal domain"/>
    <property type="match status" value="1"/>
</dbReference>
<evidence type="ECO:0000256" key="3">
    <source>
        <dbReference type="ARBA" id="ARBA00022833"/>
    </source>
</evidence>
<dbReference type="GO" id="GO:0008270">
    <property type="term" value="F:zinc ion binding"/>
    <property type="evidence" value="ECO:0007669"/>
    <property type="project" value="UniProtKB-KW"/>
</dbReference>
<sequence>MRMVYTNENAVLVNHAKNILENEGISTFVKNEQAATGGHVNFALMELWITIDEDVQQANDLLASLTSAPTDKEWQCSNCEEKNDISFDICWKCSNEAPD</sequence>
<dbReference type="InterPro" id="IPR001876">
    <property type="entry name" value="Znf_RanBP2"/>
</dbReference>
<accession>A0AA37SXF0</accession>
<gene>
    <name evidence="5" type="ORF">GCM10007852_03240</name>
</gene>
<feature type="domain" description="RanBP2-type" evidence="4">
    <location>
        <begin position="74"/>
        <end position="93"/>
    </location>
</feature>
<keyword evidence="6" id="KW-1185">Reference proteome</keyword>
<dbReference type="EMBL" id="BSOT01000005">
    <property type="protein sequence ID" value="GLR69416.1"/>
    <property type="molecule type" value="Genomic_DNA"/>
</dbReference>
<protein>
    <recommendedName>
        <fullName evidence="4">RanBP2-type domain-containing protein</fullName>
    </recommendedName>
</protein>
<evidence type="ECO:0000313" key="5">
    <source>
        <dbReference type="EMBL" id="GLR69416.1"/>
    </source>
</evidence>
<name>A0AA37SXF0_9ALTE</name>
<reference evidence="5" key="2">
    <citation type="submission" date="2023-01" db="EMBL/GenBank/DDBJ databases">
        <title>Draft genome sequence of Agaribacter marinus strain NBRC 110023.</title>
        <authorList>
            <person name="Sun Q."/>
            <person name="Mori K."/>
        </authorList>
    </citation>
    <scope>NUCLEOTIDE SEQUENCE</scope>
    <source>
        <strain evidence="5">NBRC 110023</strain>
    </source>
</reference>
<reference evidence="5" key="1">
    <citation type="journal article" date="2014" name="Int. J. Syst. Evol. Microbiol.">
        <title>Complete genome sequence of Corynebacterium casei LMG S-19264T (=DSM 44701T), isolated from a smear-ripened cheese.</title>
        <authorList>
            <consortium name="US DOE Joint Genome Institute (JGI-PGF)"/>
            <person name="Walter F."/>
            <person name="Albersmeier A."/>
            <person name="Kalinowski J."/>
            <person name="Ruckert C."/>
        </authorList>
    </citation>
    <scope>NUCLEOTIDE SEQUENCE</scope>
    <source>
        <strain evidence="5">NBRC 110023</strain>
    </source>
</reference>
<proteinExistence type="predicted"/>
<dbReference type="Pfam" id="PF09413">
    <property type="entry name" value="DUF2007"/>
    <property type="match status" value="1"/>
</dbReference>
<dbReference type="RefSeq" id="WP_284215749.1">
    <property type="nucleotide sequence ID" value="NZ_BSOT01000005.1"/>
</dbReference>
<keyword evidence="2" id="KW-0863">Zinc-finger</keyword>
<organism evidence="5 6">
    <name type="scientific">Agaribacter marinus</name>
    <dbReference type="NCBI Taxonomy" id="1431249"/>
    <lineage>
        <taxon>Bacteria</taxon>
        <taxon>Pseudomonadati</taxon>
        <taxon>Pseudomonadota</taxon>
        <taxon>Gammaproteobacteria</taxon>
        <taxon>Alteromonadales</taxon>
        <taxon>Alteromonadaceae</taxon>
        <taxon>Agaribacter</taxon>
    </lineage>
</organism>
<dbReference type="InterPro" id="IPR018551">
    <property type="entry name" value="DUF2007"/>
</dbReference>
<evidence type="ECO:0000256" key="1">
    <source>
        <dbReference type="ARBA" id="ARBA00022723"/>
    </source>
</evidence>
<keyword evidence="1" id="KW-0479">Metal-binding</keyword>
<evidence type="ECO:0000256" key="2">
    <source>
        <dbReference type="ARBA" id="ARBA00022771"/>
    </source>
</evidence>
<keyword evidence="3" id="KW-0862">Zinc</keyword>
<dbReference type="AlphaFoldDB" id="A0AA37SXF0"/>